<dbReference type="AlphaFoldDB" id="A0A7R8WBW2"/>
<keyword evidence="12" id="KW-0325">Glycoprotein</keyword>
<comment type="similarity">
    <text evidence="3 14">Belongs to the glycosyltransferase 2 family. GalNAc-T subfamily.</text>
</comment>
<dbReference type="UniPathway" id="UPA00378"/>
<evidence type="ECO:0000256" key="14">
    <source>
        <dbReference type="RuleBase" id="RU361242"/>
    </source>
</evidence>
<keyword evidence="7" id="KW-0735">Signal-anchor</keyword>
<protein>
    <recommendedName>
        <fullName evidence="14">Polypeptide N-acetylgalactosaminyltransferase</fullName>
        <ecNumber evidence="14">2.4.1.-</ecNumber>
    </recommendedName>
    <alternativeName>
        <fullName evidence="14">Protein-UDP acetylgalactosaminyltransferase</fullName>
    </alternativeName>
</protein>
<keyword evidence="9 14" id="KW-0333">Golgi apparatus</keyword>
<name>A0A7R8WBW2_9CRUS</name>
<dbReference type="PROSITE" id="PS50231">
    <property type="entry name" value="RICIN_B_LECTIN"/>
    <property type="match status" value="1"/>
</dbReference>
<evidence type="ECO:0000256" key="3">
    <source>
        <dbReference type="ARBA" id="ARBA00005680"/>
    </source>
</evidence>
<evidence type="ECO:0000256" key="13">
    <source>
        <dbReference type="ARBA" id="ARBA00023211"/>
    </source>
</evidence>
<dbReference type="GO" id="GO:0008593">
    <property type="term" value="P:regulation of Notch signaling pathway"/>
    <property type="evidence" value="ECO:0007669"/>
    <property type="project" value="TreeGrafter"/>
</dbReference>
<dbReference type="InterPro" id="IPR045885">
    <property type="entry name" value="GalNAc-T"/>
</dbReference>
<dbReference type="InterPro" id="IPR001173">
    <property type="entry name" value="Glyco_trans_2-like"/>
</dbReference>
<dbReference type="EC" id="2.4.1.-" evidence="14"/>
<evidence type="ECO:0000256" key="6">
    <source>
        <dbReference type="ARBA" id="ARBA00022734"/>
    </source>
</evidence>
<dbReference type="EMBL" id="OB661696">
    <property type="protein sequence ID" value="CAD7228769.1"/>
    <property type="molecule type" value="Genomic_DNA"/>
</dbReference>
<evidence type="ECO:0000256" key="5">
    <source>
        <dbReference type="ARBA" id="ARBA00022692"/>
    </source>
</evidence>
<dbReference type="InterPro" id="IPR035992">
    <property type="entry name" value="Ricin_B-like_lectins"/>
</dbReference>
<keyword evidence="6 14" id="KW-0430">Lectin</keyword>
<dbReference type="GO" id="GO:0005112">
    <property type="term" value="F:Notch binding"/>
    <property type="evidence" value="ECO:0007669"/>
    <property type="project" value="TreeGrafter"/>
</dbReference>
<keyword evidence="5" id="KW-0812">Transmembrane</keyword>
<reference evidence="15" key="1">
    <citation type="submission" date="2020-11" db="EMBL/GenBank/DDBJ databases">
        <authorList>
            <person name="Tran Van P."/>
        </authorList>
    </citation>
    <scope>NUCLEOTIDE SEQUENCE</scope>
</reference>
<sequence>MKCLVKWAVTFCFIFLGFLCHRAGILVWNPKPSSTDSPSRLKFVVHEGDQDLFALTQVRTADDLAKKDDGYRNHAFNDLVSTRIGNIREIPDTRHQNCLNRQYPSSLPSVSVIICFHNEALSTLLRSIHSVLRRSEPDLLEEIILINDDSNLNESLASEVERHISFLPKVHQFPTEGRLGLIRARLKGAEQARGEVLVFLDSHIEVNQGWLRPLLAPILADPSTVSTPVIDLINADTFAYSASPLVKGNNSKSGSRSRKTVAQIDSSGWCPSGGFNWGLHFKWDNVPPRPDPSEDIQSPTMAGGLFAINKKFFYSIGTYDPGLDIWGGENLELSFKTWLCGGRILLVPCSRVGHVFRKRRPYGNRQGQEDPLIKNSLRVALVWMDEYAVCNQRKHPVCVRAEFLTEIEIGWPEQRENYYRVRPEAKAVDPGDLSERLALKKKLNCKPFKWYMETVYSKGSDLMPIKESQLRTKKDEKYIIRLVGGSVPLCLGVPPGDVASRSTPVGVFPCSRKKEMIWHLTSLDELRLAGGLCLETRVRKEKPPVIGKCHLQRGDQEWKITEKTHGALYNLASGLCLLAPDDVRLKPGALVRMGICDPDERMWEFIATG</sequence>
<dbReference type="SUPFAM" id="SSF50370">
    <property type="entry name" value="Ricin B-like lectins"/>
    <property type="match status" value="1"/>
</dbReference>
<dbReference type="Gene3D" id="2.80.10.50">
    <property type="match status" value="1"/>
</dbReference>
<keyword evidence="11 14" id="KW-1015">Disulfide bond</keyword>
<keyword evidence="14" id="KW-0328">Glycosyltransferase</keyword>
<dbReference type="InterPro" id="IPR029044">
    <property type="entry name" value="Nucleotide-diphossugar_trans"/>
</dbReference>
<dbReference type="Gene3D" id="3.90.550.10">
    <property type="entry name" value="Spore Coat Polysaccharide Biosynthesis Protein SpsA, Chain A"/>
    <property type="match status" value="1"/>
</dbReference>
<evidence type="ECO:0000256" key="9">
    <source>
        <dbReference type="ARBA" id="ARBA00023034"/>
    </source>
</evidence>
<dbReference type="SMART" id="SM00458">
    <property type="entry name" value="RICIN"/>
    <property type="match status" value="1"/>
</dbReference>
<proteinExistence type="inferred from homology"/>
<evidence type="ECO:0000256" key="12">
    <source>
        <dbReference type="ARBA" id="ARBA00023180"/>
    </source>
</evidence>
<keyword evidence="13 14" id="KW-0464">Manganese</keyword>
<dbReference type="Pfam" id="PF00535">
    <property type="entry name" value="Glycos_transf_2"/>
    <property type="match status" value="1"/>
</dbReference>
<keyword evidence="8" id="KW-1133">Transmembrane helix</keyword>
<dbReference type="CDD" id="cd02510">
    <property type="entry name" value="pp-GalNAc-T"/>
    <property type="match status" value="1"/>
</dbReference>
<keyword evidence="10" id="KW-0472">Membrane</keyword>
<evidence type="ECO:0000256" key="1">
    <source>
        <dbReference type="ARBA" id="ARBA00001936"/>
    </source>
</evidence>
<dbReference type="SUPFAM" id="SSF53448">
    <property type="entry name" value="Nucleotide-diphospho-sugar transferases"/>
    <property type="match status" value="1"/>
</dbReference>
<evidence type="ECO:0000256" key="4">
    <source>
        <dbReference type="ARBA" id="ARBA00022679"/>
    </source>
</evidence>
<dbReference type="PANTHER" id="PTHR11675:SF63">
    <property type="entry name" value="POLYPEPTIDE N-ACETYLGALACTOSAMINYLTRANSFERASE"/>
    <property type="match status" value="1"/>
</dbReference>
<evidence type="ECO:0000256" key="7">
    <source>
        <dbReference type="ARBA" id="ARBA00022968"/>
    </source>
</evidence>
<dbReference type="GO" id="GO:0000139">
    <property type="term" value="C:Golgi membrane"/>
    <property type="evidence" value="ECO:0007669"/>
    <property type="project" value="UniProtKB-SubCell"/>
</dbReference>
<dbReference type="GO" id="GO:0030246">
    <property type="term" value="F:carbohydrate binding"/>
    <property type="evidence" value="ECO:0007669"/>
    <property type="project" value="UniProtKB-KW"/>
</dbReference>
<evidence type="ECO:0000256" key="10">
    <source>
        <dbReference type="ARBA" id="ARBA00023136"/>
    </source>
</evidence>
<gene>
    <name evidence="15" type="ORF">CTOB1V02_LOCUS6647</name>
</gene>
<dbReference type="GO" id="GO:0006493">
    <property type="term" value="P:protein O-linked glycosylation"/>
    <property type="evidence" value="ECO:0007669"/>
    <property type="project" value="UniProtKB-ARBA"/>
</dbReference>
<evidence type="ECO:0000256" key="8">
    <source>
        <dbReference type="ARBA" id="ARBA00022989"/>
    </source>
</evidence>
<evidence type="ECO:0000256" key="2">
    <source>
        <dbReference type="ARBA" id="ARBA00004323"/>
    </source>
</evidence>
<evidence type="ECO:0000256" key="11">
    <source>
        <dbReference type="ARBA" id="ARBA00023157"/>
    </source>
</evidence>
<comment type="cofactor">
    <cofactor evidence="1 14">
        <name>Mn(2+)</name>
        <dbReference type="ChEBI" id="CHEBI:29035"/>
    </cofactor>
</comment>
<dbReference type="InterPro" id="IPR000772">
    <property type="entry name" value="Ricin_B_lectin"/>
</dbReference>
<dbReference type="OrthoDB" id="9982049at2759"/>
<dbReference type="InterPro" id="IPR027791">
    <property type="entry name" value="Galactosyl_T_C"/>
</dbReference>
<keyword evidence="4 14" id="KW-0808">Transferase</keyword>
<organism evidence="15">
    <name type="scientific">Cyprideis torosa</name>
    <dbReference type="NCBI Taxonomy" id="163714"/>
    <lineage>
        <taxon>Eukaryota</taxon>
        <taxon>Metazoa</taxon>
        <taxon>Ecdysozoa</taxon>
        <taxon>Arthropoda</taxon>
        <taxon>Crustacea</taxon>
        <taxon>Oligostraca</taxon>
        <taxon>Ostracoda</taxon>
        <taxon>Podocopa</taxon>
        <taxon>Podocopida</taxon>
        <taxon>Cytherocopina</taxon>
        <taxon>Cytheroidea</taxon>
        <taxon>Cytherideidae</taxon>
        <taxon>Cyprideis</taxon>
    </lineage>
</organism>
<dbReference type="Pfam" id="PF00652">
    <property type="entry name" value="Ricin_B_lectin"/>
    <property type="match status" value="1"/>
</dbReference>
<accession>A0A7R8WBW2</accession>
<dbReference type="PANTHER" id="PTHR11675">
    <property type="entry name" value="N-ACETYLGALACTOSAMINYLTRANSFERASE"/>
    <property type="match status" value="1"/>
</dbReference>
<dbReference type="Pfam" id="PF02709">
    <property type="entry name" value="Glyco_transf_7C"/>
    <property type="match status" value="1"/>
</dbReference>
<dbReference type="FunFam" id="3.90.550.10:FF:000053">
    <property type="entry name" value="Polypeptide N-acetylgalactosaminyltransferase"/>
    <property type="match status" value="1"/>
</dbReference>
<comment type="subcellular location">
    <subcellularLocation>
        <location evidence="2 14">Golgi apparatus membrane</location>
        <topology evidence="2 14">Single-pass type II membrane protein</topology>
    </subcellularLocation>
</comment>
<dbReference type="GO" id="GO:0004653">
    <property type="term" value="F:polypeptide N-acetylgalactosaminyltransferase activity"/>
    <property type="evidence" value="ECO:0007669"/>
    <property type="project" value="TreeGrafter"/>
</dbReference>
<comment type="pathway">
    <text evidence="14">Protein modification; protein glycosylation.</text>
</comment>
<evidence type="ECO:0000313" key="15">
    <source>
        <dbReference type="EMBL" id="CAD7228769.1"/>
    </source>
</evidence>